<dbReference type="GO" id="GO:0005763">
    <property type="term" value="C:mitochondrial small ribosomal subunit"/>
    <property type="evidence" value="ECO:0007669"/>
    <property type="project" value="InterPro"/>
</dbReference>
<dbReference type="AlphaFoldDB" id="A0A4Y7MJY5"/>
<organism evidence="10">
    <name type="scientific">Daphnia magna</name>
    <dbReference type="NCBI Taxonomy" id="35525"/>
    <lineage>
        <taxon>Eukaryota</taxon>
        <taxon>Metazoa</taxon>
        <taxon>Ecdysozoa</taxon>
        <taxon>Arthropoda</taxon>
        <taxon>Crustacea</taxon>
        <taxon>Branchiopoda</taxon>
        <taxon>Diplostraca</taxon>
        <taxon>Cladocera</taxon>
        <taxon>Anomopoda</taxon>
        <taxon>Daphniidae</taxon>
        <taxon>Daphnia</taxon>
    </lineage>
</organism>
<accession>A0A4Y7MJY5</accession>
<evidence type="ECO:0000256" key="7">
    <source>
        <dbReference type="ARBA" id="ARBA00035138"/>
    </source>
</evidence>
<evidence type="ECO:0000256" key="5">
    <source>
        <dbReference type="ARBA" id="ARBA00023128"/>
    </source>
</evidence>
<dbReference type="PANTHER" id="PTHR21035:SF2">
    <property type="entry name" value="SMALL RIBOSOMAL SUBUNIT PROTEIN MS26"/>
    <property type="match status" value="1"/>
</dbReference>
<evidence type="ECO:0000256" key="6">
    <source>
        <dbReference type="ARBA" id="ARBA00023274"/>
    </source>
</evidence>
<keyword evidence="9" id="KW-0175">Coiled coil</keyword>
<keyword evidence="4" id="KW-0689">Ribosomal protein</keyword>
<evidence type="ECO:0000256" key="2">
    <source>
        <dbReference type="ARBA" id="ARBA00009672"/>
    </source>
</evidence>
<comment type="subcellular location">
    <subcellularLocation>
        <location evidence="1">Mitochondrion</location>
    </subcellularLocation>
</comment>
<dbReference type="OrthoDB" id="5988811at2759"/>
<keyword evidence="5" id="KW-0496">Mitochondrion</keyword>
<reference evidence="10" key="1">
    <citation type="submission" date="2018-08" db="EMBL/GenBank/DDBJ databases">
        <authorList>
            <person name="Cornetti L."/>
        </authorList>
    </citation>
    <scope>NUCLEOTIDE SEQUENCE</scope>
    <source>
        <strain evidence="10">FR-SA-1</strain>
    </source>
</reference>
<evidence type="ECO:0000256" key="8">
    <source>
        <dbReference type="ARBA" id="ARBA00035344"/>
    </source>
</evidence>
<gene>
    <name evidence="10" type="primary">EOG090X0FQ9</name>
</gene>
<dbReference type="Pfam" id="PF14943">
    <property type="entry name" value="MRP-S26"/>
    <property type="match status" value="1"/>
</dbReference>
<evidence type="ECO:0000256" key="3">
    <source>
        <dbReference type="ARBA" id="ARBA00022946"/>
    </source>
</evidence>
<dbReference type="EMBL" id="LR011405">
    <property type="protein sequence ID" value="SVE81024.1"/>
    <property type="molecule type" value="mRNA"/>
</dbReference>
<sequence length="257" mass="29902">MFENGHTQRIDVPRCHVNIAFNGSDKTRIIYMTVAISSKHFIMFGSSGSRVLNVINISYIQSRSKRVWVRKPLGSPMAKSKIFRITPKPVLPEDEKAEIKRLFDNYKNSMKSIRHYFFEQSLKQAESGEVAQMKHRLEDQEHERLMEENRLENEKTAMLREERLKIQAEKTQQNVLASLIKKEGEAKLHEIQIEDFLTKQMSTPFIQAENIEKAIEDALANPVNFNFALDLNGYVYRGKDTSIDTIPEEKRERLNSN</sequence>
<evidence type="ECO:0000256" key="4">
    <source>
        <dbReference type="ARBA" id="ARBA00022980"/>
    </source>
</evidence>
<evidence type="ECO:0000256" key="9">
    <source>
        <dbReference type="SAM" id="Coils"/>
    </source>
</evidence>
<keyword evidence="6" id="KW-0687">Ribonucleoprotein</keyword>
<evidence type="ECO:0000313" key="10">
    <source>
        <dbReference type="EMBL" id="SVE81024.1"/>
    </source>
</evidence>
<dbReference type="InterPro" id="IPR026140">
    <property type="entry name" value="Ribosomal_mS26"/>
</dbReference>
<comment type="similarity">
    <text evidence="2">Belongs to the mitochondrion-specific ribosomal protein mS26 family.</text>
</comment>
<keyword evidence="3" id="KW-0809">Transit peptide</keyword>
<evidence type="ECO:0000256" key="1">
    <source>
        <dbReference type="ARBA" id="ARBA00004173"/>
    </source>
</evidence>
<name>A0A4Y7MJY5_9CRUS</name>
<protein>
    <recommendedName>
        <fullName evidence="7">Small ribosomal subunit protein mS26</fullName>
    </recommendedName>
    <alternativeName>
        <fullName evidence="8">28S ribosomal protein S26, mitochondrial</fullName>
    </alternativeName>
</protein>
<proteinExistence type="evidence at transcript level"/>
<dbReference type="PANTHER" id="PTHR21035">
    <property type="entry name" value="28S RIBOSOMAL PROTEIN S26, MITOCHONDRIAL"/>
    <property type="match status" value="1"/>
</dbReference>
<feature type="coiled-coil region" evidence="9">
    <location>
        <begin position="123"/>
        <end position="162"/>
    </location>
</feature>